<dbReference type="GO" id="GO:0000813">
    <property type="term" value="C:ESCRT I complex"/>
    <property type="evidence" value="ECO:0007669"/>
    <property type="project" value="UniProtKB-ARBA"/>
</dbReference>
<reference evidence="8" key="1">
    <citation type="journal article" date="2014" name="Proc. Natl. Acad. Sci. U.S.A.">
        <title>Extensive sampling of basidiomycete genomes demonstrates inadequacy of the white-rot/brown-rot paradigm for wood decay fungi.</title>
        <authorList>
            <person name="Riley R."/>
            <person name="Salamov A.A."/>
            <person name="Brown D.W."/>
            <person name="Nagy L.G."/>
            <person name="Floudas D."/>
            <person name="Held B.W."/>
            <person name="Levasseur A."/>
            <person name="Lombard V."/>
            <person name="Morin E."/>
            <person name="Otillar R."/>
            <person name="Lindquist E.A."/>
            <person name="Sun H."/>
            <person name="LaButti K.M."/>
            <person name="Schmutz J."/>
            <person name="Jabbour D."/>
            <person name="Luo H."/>
            <person name="Baker S.E."/>
            <person name="Pisabarro A.G."/>
            <person name="Walton J.D."/>
            <person name="Blanchette R.A."/>
            <person name="Henrissat B."/>
            <person name="Martin F."/>
            <person name="Cullen D."/>
            <person name="Hibbett D.S."/>
            <person name="Grigoriev I.V."/>
        </authorList>
    </citation>
    <scope>NUCLEOTIDE SEQUENCE [LARGE SCALE GENOMIC DNA]</scope>
    <source>
        <strain evidence="8">MUCL 33604</strain>
    </source>
</reference>
<sequence>MSDSPQTDIPELSNLSREDLEELLADPLYFQSIFYFLPRMKTLYQFQAELGSASEAITQVSTPTYSILTASFGEKILALQHGLYTLRSEMKDVFVEAKHLGARWKELEREYPKIHYRRRLRLGFCIRGCSHLDLSH</sequence>
<proteinExistence type="inferred from homology"/>
<keyword evidence="3" id="KW-0813">Transport</keyword>
<name>A0A067Q8K6_9AGAM</name>
<evidence type="ECO:0000313" key="7">
    <source>
        <dbReference type="EMBL" id="KDQ62470.1"/>
    </source>
</evidence>
<feature type="domain" description="VPS37 C-terminal" evidence="6">
    <location>
        <begin position="14"/>
        <end position="113"/>
    </location>
</feature>
<dbReference type="Proteomes" id="UP000027265">
    <property type="component" value="Unassembled WGS sequence"/>
</dbReference>
<evidence type="ECO:0000256" key="3">
    <source>
        <dbReference type="ARBA" id="ARBA00022448"/>
    </source>
</evidence>
<accession>A0A067Q8K6</accession>
<dbReference type="AlphaFoldDB" id="A0A067Q8K6"/>
<protein>
    <recommendedName>
        <fullName evidence="6">VPS37 C-terminal domain-containing protein</fullName>
    </recommendedName>
</protein>
<evidence type="ECO:0000256" key="4">
    <source>
        <dbReference type="ARBA" id="ARBA00022753"/>
    </source>
</evidence>
<keyword evidence="4" id="KW-0967">Endosome</keyword>
<evidence type="ECO:0000256" key="5">
    <source>
        <dbReference type="ARBA" id="ARBA00022927"/>
    </source>
</evidence>
<gene>
    <name evidence="7" type="ORF">JAAARDRAFT_189792</name>
</gene>
<organism evidence="7 8">
    <name type="scientific">Jaapia argillacea MUCL 33604</name>
    <dbReference type="NCBI Taxonomy" id="933084"/>
    <lineage>
        <taxon>Eukaryota</taxon>
        <taxon>Fungi</taxon>
        <taxon>Dikarya</taxon>
        <taxon>Basidiomycota</taxon>
        <taxon>Agaricomycotina</taxon>
        <taxon>Agaricomycetes</taxon>
        <taxon>Agaricomycetidae</taxon>
        <taxon>Jaapiales</taxon>
        <taxon>Jaapiaceae</taxon>
        <taxon>Jaapia</taxon>
    </lineage>
</organism>
<comment type="similarity">
    <text evidence="2">Belongs to the VPS37 family.</text>
</comment>
<evidence type="ECO:0000313" key="8">
    <source>
        <dbReference type="Proteomes" id="UP000027265"/>
    </source>
</evidence>
<dbReference type="InterPro" id="IPR009851">
    <property type="entry name" value="Mod_r"/>
</dbReference>
<dbReference type="OrthoDB" id="10260857at2759"/>
<evidence type="ECO:0000259" key="6">
    <source>
        <dbReference type="Pfam" id="PF07200"/>
    </source>
</evidence>
<dbReference type="Pfam" id="PF07200">
    <property type="entry name" value="Mod_r"/>
    <property type="match status" value="1"/>
</dbReference>
<evidence type="ECO:0000256" key="1">
    <source>
        <dbReference type="ARBA" id="ARBA00004177"/>
    </source>
</evidence>
<comment type="subcellular location">
    <subcellularLocation>
        <location evidence="1">Endosome</location>
    </subcellularLocation>
</comment>
<dbReference type="STRING" id="933084.A0A067Q8K6"/>
<dbReference type="GO" id="GO:0015031">
    <property type="term" value="P:protein transport"/>
    <property type="evidence" value="ECO:0007669"/>
    <property type="project" value="UniProtKB-KW"/>
</dbReference>
<dbReference type="EMBL" id="KL197711">
    <property type="protein sequence ID" value="KDQ62470.1"/>
    <property type="molecule type" value="Genomic_DNA"/>
</dbReference>
<keyword evidence="8" id="KW-1185">Reference proteome</keyword>
<dbReference type="HOGENOM" id="CLU_1875740_0_0_1"/>
<keyword evidence="5" id="KW-0653">Protein transport</keyword>
<evidence type="ECO:0000256" key="2">
    <source>
        <dbReference type="ARBA" id="ARBA00007617"/>
    </source>
</evidence>
<dbReference type="InParanoid" id="A0A067Q8K6"/>